<dbReference type="EC" id="3.5.1.28" evidence="2"/>
<reference evidence="2 3" key="1">
    <citation type="submission" date="2019-04" db="EMBL/GenBank/DDBJ databases">
        <authorList>
            <consortium name="Pathogen Informatics"/>
        </authorList>
    </citation>
    <scope>NUCLEOTIDE SEQUENCE [LARGE SCALE GENOMIC DNA]</scope>
    <source>
        <strain evidence="2 3">NCTC9185</strain>
    </source>
</reference>
<organism evidence="2 3">
    <name type="scientific">Raoultella terrigena</name>
    <name type="common">Klebsiella terrigena</name>
    <dbReference type="NCBI Taxonomy" id="577"/>
    <lineage>
        <taxon>Bacteria</taxon>
        <taxon>Pseudomonadati</taxon>
        <taxon>Pseudomonadota</taxon>
        <taxon>Gammaproteobacteria</taxon>
        <taxon>Enterobacterales</taxon>
        <taxon>Enterobacteriaceae</taxon>
        <taxon>Klebsiella/Raoultella group</taxon>
        <taxon>Raoultella</taxon>
    </lineage>
</organism>
<dbReference type="GO" id="GO:0008745">
    <property type="term" value="F:N-acetylmuramoyl-L-alanine amidase activity"/>
    <property type="evidence" value="ECO:0007669"/>
    <property type="project" value="UniProtKB-EC"/>
</dbReference>
<protein>
    <submittedName>
        <fullName evidence="2">N-acetylmuramoyl-L-alanine amidase AmiC</fullName>
        <ecNumber evidence="2">3.5.1.28</ecNumber>
    </submittedName>
</protein>
<gene>
    <name evidence="2" type="primary">amiC_3</name>
    <name evidence="2" type="ORF">NCTC9185_03320</name>
</gene>
<dbReference type="EMBL" id="CABDVU010000001">
    <property type="protein sequence ID" value="VTN11366.1"/>
    <property type="molecule type" value="Genomic_DNA"/>
</dbReference>
<evidence type="ECO:0000313" key="2">
    <source>
        <dbReference type="EMBL" id="VTN11366.1"/>
    </source>
</evidence>
<feature type="compositionally biased region" description="Basic and acidic residues" evidence="1">
    <location>
        <begin position="48"/>
        <end position="61"/>
    </location>
</feature>
<proteinExistence type="predicted"/>
<feature type="compositionally biased region" description="Basic residues" evidence="1">
    <location>
        <begin position="32"/>
        <end position="41"/>
    </location>
</feature>
<dbReference type="AlphaFoldDB" id="A0A4U9D2H3"/>
<dbReference type="Proteomes" id="UP000339249">
    <property type="component" value="Unassembled WGS sequence"/>
</dbReference>
<accession>A0A4U9D2H3</accession>
<sequence>MDLYPSTATDVQDPLLALLEDYNKGDLDRQYRRRKAGRSRVKPGATGRCDHARPGTRREDSGAVGKYHTREKTWCCRSPGGFGR</sequence>
<name>A0A4U9D2H3_RAOTE</name>
<evidence type="ECO:0000313" key="3">
    <source>
        <dbReference type="Proteomes" id="UP000339249"/>
    </source>
</evidence>
<keyword evidence="2" id="KW-0378">Hydrolase</keyword>
<feature type="region of interest" description="Disordered" evidence="1">
    <location>
        <begin position="32"/>
        <end position="65"/>
    </location>
</feature>
<evidence type="ECO:0000256" key="1">
    <source>
        <dbReference type="SAM" id="MobiDB-lite"/>
    </source>
</evidence>